<sequence length="525" mass="55168">MAAQSVAVQLLLLQVVVVAAVVLVGGALALADARGDQRREAETATLLVAHTVATTPEVVDAVAAPDPTAVLQPYALAVQQQTGTDFVVIMTTDGRRWTHPDPTQIGLTFRGTIAGAQQGRDVTEEYVGTLGPSVRSVVPVRSGGRVVALVGVGITTDRLSRSFWPNLVPIGLAALAVLAVGTAGAGLVSRRVRRQTGGLPERDLSRMLDYHDAVLHSVREGIVLVGLDHRVRLVNDEARRLLGADPPVGEPVGPELPQALAATMASPRDVRDEWHLVGDRILVVNHTTARWRGRALGTVTTLRDRTELQAATRELDSVRSLADALHAQVHESGNRMHTVVSLMELGRTDEAIGFATGELDRGGRLDAQILEHVGDPVVAALLLGLTAKASERGVTLRLAPASSVGAHELDDHDLLTLVGNLVDNAVDAAATRGPEGRTPEVTVDLTTAGRALRLVVEDSGPGVAPADRERIVRRGWSTKSTDSVAGRGLGLALVLQTVRRLGGTLDIDASALGGARFTVSVGGGR</sequence>
<dbReference type="InterPro" id="IPR004358">
    <property type="entry name" value="Sig_transdc_His_kin-like_C"/>
</dbReference>
<reference evidence="17" key="1">
    <citation type="submission" date="2016-10" db="EMBL/GenBank/DDBJ databases">
        <authorList>
            <person name="Varghese N."/>
            <person name="Submissions S."/>
        </authorList>
    </citation>
    <scope>NUCLEOTIDE SEQUENCE [LARGE SCALE GENOMIC DNA]</scope>
    <source>
        <strain evidence="17">DSM 21743</strain>
    </source>
</reference>
<dbReference type="PANTHER" id="PTHR43547:SF10">
    <property type="entry name" value="SENSOR HISTIDINE KINASE DCUS"/>
    <property type="match status" value="1"/>
</dbReference>
<evidence type="ECO:0000256" key="13">
    <source>
        <dbReference type="ARBA" id="ARBA00023136"/>
    </source>
</evidence>
<evidence type="ECO:0000313" key="17">
    <source>
        <dbReference type="Proteomes" id="UP000198825"/>
    </source>
</evidence>
<feature type="domain" description="Histidine kinase" evidence="15">
    <location>
        <begin position="329"/>
        <end position="525"/>
    </location>
</feature>
<keyword evidence="5" id="KW-0597">Phosphoprotein</keyword>
<dbReference type="PRINTS" id="PR00344">
    <property type="entry name" value="BCTRLSENSOR"/>
</dbReference>
<keyword evidence="11 14" id="KW-1133">Transmembrane helix</keyword>
<dbReference type="SUPFAM" id="SSF103190">
    <property type="entry name" value="Sensory domain-like"/>
    <property type="match status" value="1"/>
</dbReference>
<dbReference type="Pfam" id="PF02518">
    <property type="entry name" value="HATPase_c"/>
    <property type="match status" value="1"/>
</dbReference>
<dbReference type="InterPro" id="IPR005467">
    <property type="entry name" value="His_kinase_dom"/>
</dbReference>
<organism evidence="16 17">
    <name type="scientific">Microlunatus sagamiharensis</name>
    <dbReference type="NCBI Taxonomy" id="546874"/>
    <lineage>
        <taxon>Bacteria</taxon>
        <taxon>Bacillati</taxon>
        <taxon>Actinomycetota</taxon>
        <taxon>Actinomycetes</taxon>
        <taxon>Propionibacteriales</taxon>
        <taxon>Propionibacteriaceae</taxon>
        <taxon>Microlunatus</taxon>
    </lineage>
</organism>
<evidence type="ECO:0000256" key="11">
    <source>
        <dbReference type="ARBA" id="ARBA00022989"/>
    </source>
</evidence>
<dbReference type="PROSITE" id="PS50109">
    <property type="entry name" value="HIS_KIN"/>
    <property type="match status" value="1"/>
</dbReference>
<evidence type="ECO:0000256" key="6">
    <source>
        <dbReference type="ARBA" id="ARBA00022679"/>
    </source>
</evidence>
<comment type="catalytic activity">
    <reaction evidence="1">
        <text>ATP + protein L-histidine = ADP + protein N-phospho-L-histidine.</text>
        <dbReference type="EC" id="2.7.13.3"/>
    </reaction>
</comment>
<gene>
    <name evidence="16" type="ORF">SAMN04488544_0281</name>
</gene>
<dbReference type="Proteomes" id="UP000198825">
    <property type="component" value="Chromosome I"/>
</dbReference>
<dbReference type="InterPro" id="IPR029151">
    <property type="entry name" value="Sensor-like_sf"/>
</dbReference>
<evidence type="ECO:0000256" key="2">
    <source>
        <dbReference type="ARBA" id="ARBA00004651"/>
    </source>
</evidence>
<dbReference type="SUPFAM" id="SSF55785">
    <property type="entry name" value="PYP-like sensor domain (PAS domain)"/>
    <property type="match status" value="1"/>
</dbReference>
<dbReference type="SUPFAM" id="SSF55874">
    <property type="entry name" value="ATPase domain of HSP90 chaperone/DNA topoisomerase II/histidine kinase"/>
    <property type="match status" value="1"/>
</dbReference>
<dbReference type="InterPro" id="IPR036890">
    <property type="entry name" value="HATPase_C_sf"/>
</dbReference>
<keyword evidence="13 14" id="KW-0472">Membrane</keyword>
<keyword evidence="12" id="KW-0902">Two-component regulatory system</keyword>
<dbReference type="Gene3D" id="3.30.565.10">
    <property type="entry name" value="Histidine kinase-like ATPase, C-terminal domain"/>
    <property type="match status" value="1"/>
</dbReference>
<keyword evidence="4" id="KW-1003">Cell membrane</keyword>
<dbReference type="EMBL" id="LT629799">
    <property type="protein sequence ID" value="SDU80901.1"/>
    <property type="molecule type" value="Genomic_DNA"/>
</dbReference>
<feature type="transmembrane region" description="Helical" evidence="14">
    <location>
        <begin position="6"/>
        <end position="31"/>
    </location>
</feature>
<evidence type="ECO:0000256" key="7">
    <source>
        <dbReference type="ARBA" id="ARBA00022692"/>
    </source>
</evidence>
<evidence type="ECO:0000256" key="3">
    <source>
        <dbReference type="ARBA" id="ARBA00012438"/>
    </source>
</evidence>
<keyword evidence="6" id="KW-0808">Transferase</keyword>
<keyword evidence="7 14" id="KW-0812">Transmembrane</keyword>
<dbReference type="EC" id="2.7.13.3" evidence="3"/>
<dbReference type="GO" id="GO:0005524">
    <property type="term" value="F:ATP binding"/>
    <property type="evidence" value="ECO:0007669"/>
    <property type="project" value="UniProtKB-KW"/>
</dbReference>
<dbReference type="Gene3D" id="3.30.450.20">
    <property type="entry name" value="PAS domain"/>
    <property type="match status" value="2"/>
</dbReference>
<dbReference type="PANTHER" id="PTHR43547">
    <property type="entry name" value="TWO-COMPONENT HISTIDINE KINASE"/>
    <property type="match status" value="1"/>
</dbReference>
<evidence type="ECO:0000256" key="12">
    <source>
        <dbReference type="ARBA" id="ARBA00023012"/>
    </source>
</evidence>
<evidence type="ECO:0000256" key="1">
    <source>
        <dbReference type="ARBA" id="ARBA00000085"/>
    </source>
</evidence>
<name>A0A1H2LJZ5_9ACTN</name>
<comment type="subcellular location">
    <subcellularLocation>
        <location evidence="2">Cell membrane</location>
        <topology evidence="2">Multi-pass membrane protein</topology>
    </subcellularLocation>
</comment>
<dbReference type="Pfam" id="PF17203">
    <property type="entry name" value="sCache_3_2"/>
    <property type="match status" value="1"/>
</dbReference>
<keyword evidence="10" id="KW-0067">ATP-binding</keyword>
<evidence type="ECO:0000313" key="16">
    <source>
        <dbReference type="EMBL" id="SDU80901.1"/>
    </source>
</evidence>
<dbReference type="GO" id="GO:0000155">
    <property type="term" value="F:phosphorelay sensor kinase activity"/>
    <property type="evidence" value="ECO:0007669"/>
    <property type="project" value="TreeGrafter"/>
</dbReference>
<keyword evidence="17" id="KW-1185">Reference proteome</keyword>
<accession>A0A1H2LJZ5</accession>
<proteinExistence type="predicted"/>
<evidence type="ECO:0000256" key="5">
    <source>
        <dbReference type="ARBA" id="ARBA00022553"/>
    </source>
</evidence>
<evidence type="ECO:0000256" key="8">
    <source>
        <dbReference type="ARBA" id="ARBA00022741"/>
    </source>
</evidence>
<keyword evidence="9 16" id="KW-0418">Kinase</keyword>
<dbReference type="InterPro" id="IPR003594">
    <property type="entry name" value="HATPase_dom"/>
</dbReference>
<dbReference type="STRING" id="546874.SAMN04488544_0281"/>
<evidence type="ECO:0000256" key="4">
    <source>
        <dbReference type="ARBA" id="ARBA00022475"/>
    </source>
</evidence>
<evidence type="ECO:0000256" key="14">
    <source>
        <dbReference type="SAM" id="Phobius"/>
    </source>
</evidence>
<protein>
    <recommendedName>
        <fullName evidence="3">histidine kinase</fullName>
        <ecNumber evidence="3">2.7.13.3</ecNumber>
    </recommendedName>
</protein>
<dbReference type="InterPro" id="IPR033463">
    <property type="entry name" value="sCache_3"/>
</dbReference>
<dbReference type="InterPro" id="IPR035965">
    <property type="entry name" value="PAS-like_dom_sf"/>
</dbReference>
<evidence type="ECO:0000256" key="10">
    <source>
        <dbReference type="ARBA" id="ARBA00022840"/>
    </source>
</evidence>
<dbReference type="GO" id="GO:0005886">
    <property type="term" value="C:plasma membrane"/>
    <property type="evidence" value="ECO:0007669"/>
    <property type="project" value="UniProtKB-SubCell"/>
</dbReference>
<dbReference type="SMART" id="SM00387">
    <property type="entry name" value="HATPase_c"/>
    <property type="match status" value="1"/>
</dbReference>
<keyword evidence="8" id="KW-0547">Nucleotide-binding</keyword>
<evidence type="ECO:0000259" key="15">
    <source>
        <dbReference type="PROSITE" id="PS50109"/>
    </source>
</evidence>
<evidence type="ECO:0000256" key="9">
    <source>
        <dbReference type="ARBA" id="ARBA00022777"/>
    </source>
</evidence>
<feature type="transmembrane region" description="Helical" evidence="14">
    <location>
        <begin position="167"/>
        <end position="188"/>
    </location>
</feature>
<dbReference type="AlphaFoldDB" id="A0A1H2LJZ5"/>